<feature type="transmembrane region" description="Helical" evidence="7">
    <location>
        <begin position="289"/>
        <end position="310"/>
    </location>
</feature>
<keyword evidence="12" id="KW-1185">Reference proteome</keyword>
<protein>
    <submittedName>
        <fullName evidence="11">Na+ dependent nucleoside transporter domain-containing protein</fullName>
    </submittedName>
</protein>
<feature type="domain" description="Concentrative nucleoside transporter N-terminal" evidence="8">
    <location>
        <begin position="8"/>
        <end position="81"/>
    </location>
</feature>
<evidence type="ECO:0000256" key="6">
    <source>
        <dbReference type="ARBA" id="ARBA00023136"/>
    </source>
</evidence>
<evidence type="ECO:0000256" key="3">
    <source>
        <dbReference type="ARBA" id="ARBA00022475"/>
    </source>
</evidence>
<name>A0A0B3VVY6_9FIRM</name>
<accession>A0A0B3VVY6</accession>
<dbReference type="InterPro" id="IPR008276">
    <property type="entry name" value="C_nuclsd_transpt"/>
</dbReference>
<dbReference type="GO" id="GO:0005337">
    <property type="term" value="F:nucleoside transmembrane transporter activity"/>
    <property type="evidence" value="ECO:0007669"/>
    <property type="project" value="InterPro"/>
</dbReference>
<evidence type="ECO:0000313" key="12">
    <source>
        <dbReference type="Proteomes" id="UP000031189"/>
    </source>
</evidence>
<dbReference type="InterPro" id="IPR011657">
    <property type="entry name" value="CNT_C_dom"/>
</dbReference>
<dbReference type="PANTHER" id="PTHR10590">
    <property type="entry name" value="SODIUM/NUCLEOSIDE COTRANSPORTER"/>
    <property type="match status" value="1"/>
</dbReference>
<evidence type="ECO:0000313" key="11">
    <source>
        <dbReference type="EMBL" id="KHS56993.1"/>
    </source>
</evidence>
<comment type="subcellular location">
    <subcellularLocation>
        <location evidence="1">Cell membrane</location>
        <topology evidence="1">Multi-pass membrane protein</topology>
    </subcellularLocation>
</comment>
<feature type="transmembrane region" description="Helical" evidence="7">
    <location>
        <begin position="403"/>
        <end position="427"/>
    </location>
</feature>
<evidence type="ECO:0000259" key="8">
    <source>
        <dbReference type="Pfam" id="PF01773"/>
    </source>
</evidence>
<dbReference type="Pfam" id="PF07662">
    <property type="entry name" value="Nucleos_tra2_C"/>
    <property type="match status" value="1"/>
</dbReference>
<organism evidence="11 12">
    <name type="scientific">Terrisporobacter othiniensis</name>
    <dbReference type="NCBI Taxonomy" id="1577792"/>
    <lineage>
        <taxon>Bacteria</taxon>
        <taxon>Bacillati</taxon>
        <taxon>Bacillota</taxon>
        <taxon>Clostridia</taxon>
        <taxon>Peptostreptococcales</taxon>
        <taxon>Peptostreptococcaceae</taxon>
        <taxon>Terrisporobacter</taxon>
    </lineage>
</organism>
<dbReference type="GO" id="GO:0005886">
    <property type="term" value="C:plasma membrane"/>
    <property type="evidence" value="ECO:0007669"/>
    <property type="project" value="UniProtKB-SubCell"/>
</dbReference>
<dbReference type="Pfam" id="PF01773">
    <property type="entry name" value="Nucleos_tra2_N"/>
    <property type="match status" value="1"/>
</dbReference>
<feature type="transmembrane region" description="Helical" evidence="7">
    <location>
        <begin position="90"/>
        <end position="113"/>
    </location>
</feature>
<dbReference type="STRING" id="1577792.QX51_10550"/>
<dbReference type="RefSeq" id="WP_039679884.1">
    <property type="nucleotide sequence ID" value="NZ_JAWGXO010000002.1"/>
</dbReference>
<dbReference type="OrthoDB" id="9766455at2"/>
<feature type="domain" description="Nucleoside transporter/FeoB GTPase Gate" evidence="10">
    <location>
        <begin position="94"/>
        <end position="191"/>
    </location>
</feature>
<feature type="transmembrane region" description="Helical" evidence="7">
    <location>
        <begin position="35"/>
        <end position="56"/>
    </location>
</feature>
<dbReference type="Proteomes" id="UP000031189">
    <property type="component" value="Unassembled WGS sequence"/>
</dbReference>
<dbReference type="InterPro" id="IPR011642">
    <property type="entry name" value="Gate_dom"/>
</dbReference>
<feature type="transmembrane region" description="Helical" evidence="7">
    <location>
        <begin position="367"/>
        <end position="391"/>
    </location>
</feature>
<dbReference type="InterPro" id="IPR002668">
    <property type="entry name" value="CNT_N_dom"/>
</dbReference>
<evidence type="ECO:0000256" key="2">
    <source>
        <dbReference type="ARBA" id="ARBA00009033"/>
    </source>
</evidence>
<feature type="transmembrane region" description="Helical" evidence="7">
    <location>
        <begin position="6"/>
        <end position="23"/>
    </location>
</feature>
<reference evidence="11 12" key="1">
    <citation type="submission" date="2014-12" db="EMBL/GenBank/DDBJ databases">
        <title>Draft genome sequence of Terrisporobacter sp. 08-306576, isolated from the blood culture of a bacteremia patient.</title>
        <authorList>
            <person name="Lund L.C."/>
            <person name="Sydenham T.V."/>
            <person name="Hogh S.V."/>
            <person name="Skov M.N."/>
            <person name="Kemp M."/>
            <person name="Justesen U.S."/>
        </authorList>
    </citation>
    <scope>NUCLEOTIDE SEQUENCE [LARGE SCALE GENOMIC DNA]</scope>
    <source>
        <strain evidence="11 12">08-306576</strain>
    </source>
</reference>
<evidence type="ECO:0000256" key="4">
    <source>
        <dbReference type="ARBA" id="ARBA00022692"/>
    </source>
</evidence>
<dbReference type="Pfam" id="PF07670">
    <property type="entry name" value="Gate"/>
    <property type="match status" value="1"/>
</dbReference>
<evidence type="ECO:0000256" key="5">
    <source>
        <dbReference type="ARBA" id="ARBA00022989"/>
    </source>
</evidence>
<feature type="domain" description="Concentrative nucleoside transporter C-terminal" evidence="9">
    <location>
        <begin position="203"/>
        <end position="423"/>
    </location>
</feature>
<feature type="transmembrane region" description="Helical" evidence="7">
    <location>
        <begin position="196"/>
        <end position="216"/>
    </location>
</feature>
<keyword evidence="5 7" id="KW-1133">Transmembrane helix</keyword>
<evidence type="ECO:0000259" key="9">
    <source>
        <dbReference type="Pfam" id="PF07662"/>
    </source>
</evidence>
<keyword evidence="3" id="KW-1003">Cell membrane</keyword>
<keyword evidence="6 7" id="KW-0472">Membrane</keyword>
<evidence type="ECO:0000259" key="10">
    <source>
        <dbReference type="Pfam" id="PF07670"/>
    </source>
</evidence>
<keyword evidence="4 7" id="KW-0812">Transmembrane</keyword>
<comment type="caution">
    <text evidence="11">The sequence shown here is derived from an EMBL/GenBank/DDBJ whole genome shotgun (WGS) entry which is preliminary data.</text>
</comment>
<gene>
    <name evidence="11" type="ORF">QX51_10550</name>
</gene>
<comment type="similarity">
    <text evidence="2">Belongs to the concentrative nucleoside transporter (CNT) (TC 2.A.41) family.</text>
</comment>
<dbReference type="EMBL" id="JWHR01000097">
    <property type="protein sequence ID" value="KHS56993.1"/>
    <property type="molecule type" value="Genomic_DNA"/>
</dbReference>
<dbReference type="PANTHER" id="PTHR10590:SF4">
    <property type="entry name" value="SOLUTE CARRIER FAMILY 28 MEMBER 3"/>
    <property type="match status" value="1"/>
</dbReference>
<evidence type="ECO:0000256" key="7">
    <source>
        <dbReference type="SAM" id="Phobius"/>
    </source>
</evidence>
<sequence>MKILINILGIIIVISGLYLFSSNKKDIDKKMILKALVLQFILTFLLVKFPLGRIALQKVSDVVTNVLSYGAEGLSFVFGSLSDSTASTGMIFAISVLGNIVFISALVAALYYLGVIGFVVKGIGGVIGKVLGTSKVESFVAVANMFLGQTESPILVSKYLPGMTESEIMLVLISGMGSMSATVLMGYAGMGIPMEYLLIGGALVPLGSIIVSKIILPEVKTKEVSKTKEEVTYSNGDFIEVEIAEPIATEIACDEVKIDNKGDNANLISAIAQGANDGLNMALGIGASLIAIISLVALVNGVLGVVGLSLEKILSYVFSPMGFLMGLDKGDILTASQLLGSKLVLNEFVAFGQLGEIIQGLDYRTGLMMAISLCGFANISSMGICISGISVFCPEKRNQLAKLAFRGMMGGFIVSLLSALIVGLIVAI</sequence>
<dbReference type="GO" id="GO:0015293">
    <property type="term" value="F:symporter activity"/>
    <property type="evidence" value="ECO:0007669"/>
    <property type="project" value="TreeGrafter"/>
</dbReference>
<proteinExistence type="inferred from homology"/>
<feature type="transmembrane region" description="Helical" evidence="7">
    <location>
        <begin position="168"/>
        <end position="190"/>
    </location>
</feature>
<dbReference type="AlphaFoldDB" id="A0A0B3VVY6"/>
<evidence type="ECO:0000256" key="1">
    <source>
        <dbReference type="ARBA" id="ARBA00004651"/>
    </source>
</evidence>